<gene>
    <name evidence="1" type="ORF">MM415A03136_0009</name>
</gene>
<sequence length="46" mass="5169">MKTRTGRREIVAQAREAGLLCRTWSPGDGVTRYRFFALRGVAANQT</sequence>
<proteinExistence type="predicted"/>
<evidence type="ECO:0000313" key="1">
    <source>
        <dbReference type="EMBL" id="QJA71580.1"/>
    </source>
</evidence>
<dbReference type="EMBL" id="MT141883">
    <property type="protein sequence ID" value="QJA71580.1"/>
    <property type="molecule type" value="Genomic_DNA"/>
</dbReference>
<dbReference type="AlphaFoldDB" id="A0A6M3JP12"/>
<name>A0A6M3JP12_9ZZZZ</name>
<organism evidence="1">
    <name type="scientific">viral metagenome</name>
    <dbReference type="NCBI Taxonomy" id="1070528"/>
    <lineage>
        <taxon>unclassified sequences</taxon>
        <taxon>metagenomes</taxon>
        <taxon>organismal metagenomes</taxon>
    </lineage>
</organism>
<protein>
    <submittedName>
        <fullName evidence="1">Uncharacterized protein</fullName>
    </submittedName>
</protein>
<accession>A0A6M3JP12</accession>
<reference evidence="1" key="1">
    <citation type="submission" date="2020-03" db="EMBL/GenBank/DDBJ databases">
        <title>The deep terrestrial virosphere.</title>
        <authorList>
            <person name="Holmfeldt K."/>
            <person name="Nilsson E."/>
            <person name="Simone D."/>
            <person name="Lopez-Fernandez M."/>
            <person name="Wu X."/>
            <person name="de Brujin I."/>
            <person name="Lundin D."/>
            <person name="Andersson A."/>
            <person name="Bertilsson S."/>
            <person name="Dopson M."/>
        </authorList>
    </citation>
    <scope>NUCLEOTIDE SEQUENCE</scope>
    <source>
        <strain evidence="1">MM415A03136</strain>
    </source>
</reference>